<reference evidence="4" key="1">
    <citation type="submission" date="2014-04" db="EMBL/GenBank/DDBJ databases">
        <title>Evolutionary Origins and Diversification of the Mycorrhizal Mutualists.</title>
        <authorList>
            <consortium name="DOE Joint Genome Institute"/>
            <consortium name="Mycorrhizal Genomics Consortium"/>
            <person name="Kohler A."/>
            <person name="Kuo A."/>
            <person name="Nagy L.G."/>
            <person name="Floudas D."/>
            <person name="Copeland A."/>
            <person name="Barry K.W."/>
            <person name="Cichocki N."/>
            <person name="Veneault-Fourrey C."/>
            <person name="LaButti K."/>
            <person name="Lindquist E.A."/>
            <person name="Lipzen A."/>
            <person name="Lundell T."/>
            <person name="Morin E."/>
            <person name="Murat C."/>
            <person name="Riley R."/>
            <person name="Ohm R."/>
            <person name="Sun H."/>
            <person name="Tunlid A."/>
            <person name="Henrissat B."/>
            <person name="Grigoriev I.V."/>
            <person name="Hibbett D.S."/>
            <person name="Martin F."/>
        </authorList>
    </citation>
    <scope>NUCLEOTIDE SEQUENCE [LARGE SCALE GENOMIC DNA]</scope>
    <source>
        <strain evidence="4">FD-334 SS-4</strain>
    </source>
</reference>
<evidence type="ECO:0000256" key="2">
    <source>
        <dbReference type="SAM" id="SignalP"/>
    </source>
</evidence>
<evidence type="ECO:0000313" key="4">
    <source>
        <dbReference type="Proteomes" id="UP000054270"/>
    </source>
</evidence>
<dbReference type="PANTHER" id="PTHR37487">
    <property type="entry name" value="CHROMOSOME 1, WHOLE GENOME SHOTGUN SEQUENCE"/>
    <property type="match status" value="1"/>
</dbReference>
<feature type="compositionally biased region" description="Low complexity" evidence="1">
    <location>
        <begin position="100"/>
        <end position="154"/>
    </location>
</feature>
<evidence type="ECO:0000313" key="3">
    <source>
        <dbReference type="EMBL" id="KJA26306.1"/>
    </source>
</evidence>
<feature type="region of interest" description="Disordered" evidence="1">
    <location>
        <begin position="99"/>
        <end position="154"/>
    </location>
</feature>
<dbReference type="OrthoDB" id="3362246at2759"/>
<evidence type="ECO:0000256" key="1">
    <source>
        <dbReference type="SAM" id="MobiDB-lite"/>
    </source>
</evidence>
<dbReference type="Proteomes" id="UP000054270">
    <property type="component" value="Unassembled WGS sequence"/>
</dbReference>
<gene>
    <name evidence="3" type="ORF">HYPSUDRAFT_199053</name>
</gene>
<dbReference type="PANTHER" id="PTHR37487:SF2">
    <property type="entry name" value="EXPRESSED PROTEIN"/>
    <property type="match status" value="1"/>
</dbReference>
<organism evidence="3 4">
    <name type="scientific">Hypholoma sublateritium (strain FD-334 SS-4)</name>
    <dbReference type="NCBI Taxonomy" id="945553"/>
    <lineage>
        <taxon>Eukaryota</taxon>
        <taxon>Fungi</taxon>
        <taxon>Dikarya</taxon>
        <taxon>Basidiomycota</taxon>
        <taxon>Agaricomycotina</taxon>
        <taxon>Agaricomycetes</taxon>
        <taxon>Agaricomycetidae</taxon>
        <taxon>Agaricales</taxon>
        <taxon>Agaricineae</taxon>
        <taxon>Strophariaceae</taxon>
        <taxon>Hypholoma</taxon>
    </lineage>
</organism>
<accession>A0A0D2PCL4</accession>
<feature type="signal peptide" evidence="2">
    <location>
        <begin position="1"/>
        <end position="20"/>
    </location>
</feature>
<name>A0A0D2PCL4_HYPSF</name>
<feature type="chain" id="PRO_5002265786" evidence="2">
    <location>
        <begin position="21"/>
        <end position="199"/>
    </location>
</feature>
<dbReference type="STRING" id="945553.A0A0D2PCL4"/>
<dbReference type="AlphaFoldDB" id="A0A0D2PCL4"/>
<keyword evidence="2" id="KW-0732">Signal</keyword>
<dbReference type="OMA" id="FTWPTNI"/>
<dbReference type="EMBL" id="KN817528">
    <property type="protein sequence ID" value="KJA26306.1"/>
    <property type="molecule type" value="Genomic_DNA"/>
</dbReference>
<proteinExistence type="predicted"/>
<keyword evidence="4" id="KW-1185">Reference proteome</keyword>
<sequence length="199" mass="19186">MKSAFAPVAAALLLASNAMAQLTVNTPLSAVVCQPLLITWSGGTPPYFLPSAAALLSFPSQTTTSITWTVNITANTQLGLDLKDSTGTLAQSGVFTTQAGSDTSCLTGTSSTTGTGSTSGTTTSTGVTTAPGTTSTSQVTVATSTTPGTTSSVSTTAKVSTTSAAATSTTSTSSAAGNMANAALAGAFGIGAALLGLAL</sequence>
<protein>
    <submittedName>
        <fullName evidence="3">Uncharacterized protein</fullName>
    </submittedName>
</protein>